<dbReference type="InterPro" id="IPR001633">
    <property type="entry name" value="EAL_dom"/>
</dbReference>
<evidence type="ECO:0000313" key="3">
    <source>
        <dbReference type="Proteomes" id="UP000029843"/>
    </source>
</evidence>
<dbReference type="SUPFAM" id="SSF141868">
    <property type="entry name" value="EAL domain-like"/>
    <property type="match status" value="1"/>
</dbReference>
<evidence type="ECO:0000313" key="2">
    <source>
        <dbReference type="EMBL" id="KGJ93418.1"/>
    </source>
</evidence>
<dbReference type="EMBL" id="JQED01000012">
    <property type="protein sequence ID" value="KGJ93418.1"/>
    <property type="molecule type" value="Genomic_DNA"/>
</dbReference>
<dbReference type="Gene3D" id="3.20.20.450">
    <property type="entry name" value="EAL domain"/>
    <property type="match status" value="1"/>
</dbReference>
<comment type="caution">
    <text evidence="2">The sequence shown here is derived from an EMBL/GenBank/DDBJ whole genome shotgun (WGS) entry which is preliminary data.</text>
</comment>
<proteinExistence type="predicted"/>
<dbReference type="PATRIC" id="fig|28229.4.peg.1369"/>
<reference evidence="2 3" key="1">
    <citation type="submission" date="2014-08" db="EMBL/GenBank/DDBJ databases">
        <title>Genomic and Phenotypic Diversity of Colwellia psychrerythraea strains from Disparate Marine Basins.</title>
        <authorList>
            <person name="Techtmann S.M."/>
            <person name="Stelling S.C."/>
            <person name="Utturkar S.M."/>
            <person name="Alshibli N."/>
            <person name="Harris A."/>
            <person name="Brown S.D."/>
            <person name="Hazen T.C."/>
        </authorList>
    </citation>
    <scope>NUCLEOTIDE SEQUENCE [LARGE SCALE GENOMIC DNA]</scope>
    <source>
        <strain evidence="2 3">ND2E</strain>
    </source>
</reference>
<evidence type="ECO:0000259" key="1">
    <source>
        <dbReference type="PROSITE" id="PS50883"/>
    </source>
</evidence>
<dbReference type="InterPro" id="IPR035919">
    <property type="entry name" value="EAL_sf"/>
</dbReference>
<organism evidence="2 3">
    <name type="scientific">Colwellia psychrerythraea</name>
    <name type="common">Vibrio psychroerythus</name>
    <dbReference type="NCBI Taxonomy" id="28229"/>
    <lineage>
        <taxon>Bacteria</taxon>
        <taxon>Pseudomonadati</taxon>
        <taxon>Pseudomonadota</taxon>
        <taxon>Gammaproteobacteria</taxon>
        <taxon>Alteromonadales</taxon>
        <taxon>Colwelliaceae</taxon>
        <taxon>Colwellia</taxon>
    </lineage>
</organism>
<dbReference type="GO" id="GO:0071111">
    <property type="term" value="F:cyclic-guanylate-specific phosphodiesterase activity"/>
    <property type="evidence" value="ECO:0007669"/>
    <property type="project" value="InterPro"/>
</dbReference>
<accession>A0A099KUS4</accession>
<dbReference type="Proteomes" id="UP000029843">
    <property type="component" value="Unassembled WGS sequence"/>
</dbReference>
<dbReference type="PROSITE" id="PS50883">
    <property type="entry name" value="EAL"/>
    <property type="match status" value="1"/>
</dbReference>
<feature type="domain" description="EAL" evidence="1">
    <location>
        <begin position="1"/>
        <end position="68"/>
    </location>
</feature>
<protein>
    <submittedName>
        <fullName evidence="2">Diguanylate phosphodiesterase</fullName>
    </submittedName>
</protein>
<dbReference type="Pfam" id="PF00563">
    <property type="entry name" value="EAL"/>
    <property type="match status" value="1"/>
</dbReference>
<gene>
    <name evidence="2" type="ORF">ND2E_2343</name>
</gene>
<dbReference type="PANTHER" id="PTHR33121:SF70">
    <property type="entry name" value="SIGNALING PROTEIN YKOW"/>
    <property type="match status" value="1"/>
</dbReference>
<dbReference type="PANTHER" id="PTHR33121">
    <property type="entry name" value="CYCLIC DI-GMP PHOSPHODIESTERASE PDEF"/>
    <property type="match status" value="1"/>
</dbReference>
<sequence>MLGSEDMILSEAIITMAQKLGLKVIAEGIETEEQKNLLYNAGCNYGQGYYFSKPIPADEFLQLLAPDSCDLDMKLDVSCEQ</sequence>
<dbReference type="AlphaFoldDB" id="A0A099KUS4"/>
<dbReference type="InterPro" id="IPR050706">
    <property type="entry name" value="Cyclic-di-GMP_PDE-like"/>
</dbReference>
<name>A0A099KUS4_COLPS</name>